<protein>
    <submittedName>
        <fullName evidence="1">Uncharacterized protein</fullName>
    </submittedName>
</protein>
<proteinExistence type="predicted"/>
<evidence type="ECO:0000313" key="1">
    <source>
        <dbReference type="EMBL" id="KRG39120.1"/>
    </source>
</evidence>
<dbReference type="RefSeq" id="WP_054657405.1">
    <property type="nucleotide sequence ID" value="NZ_BAZI01000019.1"/>
</dbReference>
<organism evidence="1 2">
    <name type="scientific">Stenotrophomonas pictorum JCM 9942</name>
    <dbReference type="NCBI Taxonomy" id="1236960"/>
    <lineage>
        <taxon>Bacteria</taxon>
        <taxon>Pseudomonadati</taxon>
        <taxon>Pseudomonadota</taxon>
        <taxon>Gammaproteobacteria</taxon>
        <taxon>Lysobacterales</taxon>
        <taxon>Lysobacteraceae</taxon>
        <taxon>Stenotrophomonas</taxon>
    </lineage>
</organism>
<sequence length="134" mass="14096">MSEFKGTPGPWSVIDGVRVHAALGADSGDGAPADSTDGWCIADVSSVPDTSYLGTPTQLGYEVMRANARLIAAAPDHAMVCRVLCAGIAYWRSWGDRKGEFCMDGLCYATQLDDFGCPVVTNGMRVAIAKAGYA</sequence>
<reference evidence="1 2" key="1">
    <citation type="submission" date="2015-10" db="EMBL/GenBank/DDBJ databases">
        <title>Genome sequencing and analysis of members of genus Stenotrophomonas.</title>
        <authorList>
            <person name="Patil P.P."/>
            <person name="Midha S."/>
            <person name="Patil P.B."/>
        </authorList>
    </citation>
    <scope>NUCLEOTIDE SEQUENCE [LARGE SCALE GENOMIC DNA]</scope>
    <source>
        <strain evidence="1 2">JCM 9942</strain>
    </source>
</reference>
<name>A0A0R0A1J8_9GAMM</name>
<dbReference type="EMBL" id="LLXS01000048">
    <property type="protein sequence ID" value="KRG39120.1"/>
    <property type="molecule type" value="Genomic_DNA"/>
</dbReference>
<comment type="caution">
    <text evidence="1">The sequence shown here is derived from an EMBL/GenBank/DDBJ whole genome shotgun (WGS) entry which is preliminary data.</text>
</comment>
<accession>A0A0R0A1J8</accession>
<dbReference type="AlphaFoldDB" id="A0A0R0A1J8"/>
<evidence type="ECO:0000313" key="2">
    <source>
        <dbReference type="Proteomes" id="UP000050836"/>
    </source>
</evidence>
<gene>
    <name evidence="1" type="ORF">ARC78_14980</name>
</gene>
<dbReference type="OrthoDB" id="6970074at2"/>
<dbReference type="Proteomes" id="UP000050836">
    <property type="component" value="Unassembled WGS sequence"/>
</dbReference>
<keyword evidence="2" id="KW-1185">Reference proteome</keyword>